<dbReference type="InterPro" id="IPR006127">
    <property type="entry name" value="ZnuA-like"/>
</dbReference>
<evidence type="ECO:0000256" key="5">
    <source>
        <dbReference type="SAM" id="SignalP"/>
    </source>
</evidence>
<feature type="chain" id="PRO_5020446152" evidence="5">
    <location>
        <begin position="21"/>
        <end position="285"/>
    </location>
</feature>
<protein>
    <submittedName>
        <fullName evidence="6">Zinc ABC transporter substrate-binding protein</fullName>
    </submittedName>
</protein>
<dbReference type="RefSeq" id="WP_133395676.1">
    <property type="nucleotide sequence ID" value="NZ_SNAA01000002.1"/>
</dbReference>
<gene>
    <name evidence="6" type="ORF">E2L08_03540</name>
</gene>
<dbReference type="InterPro" id="IPR050492">
    <property type="entry name" value="Bact_metal-bind_prot9"/>
</dbReference>
<dbReference type="Proteomes" id="UP000295701">
    <property type="component" value="Unassembled WGS sequence"/>
</dbReference>
<sequence>MIPRHTLAAILALTGAPALAAPLSIVADTPLTAALVEAVAGPDHEVTALLPEAADPHHAALRPSQARALAGADLVVANGAGLTPWLDRATAALGDGRYVEIAAIDGVSVQIGDGTDPHLWLDPANGAAALAGLAAALGALDPDAAEGFAARADAAAAEVAGAAAQARDRIAGAGDDAALIAVHDAWGHAREALALGVVAAVQDGEGDAPGAAGLSALRELIANGGTHCLIAAPGEEAEEARRLSATLDLPVVTAPIMGEAGLTGTERYLSVFHGLADAVESCARG</sequence>
<organism evidence="6 7">
    <name type="scientific">Palleronia sediminis</name>
    <dbReference type="NCBI Taxonomy" id="2547833"/>
    <lineage>
        <taxon>Bacteria</taxon>
        <taxon>Pseudomonadati</taxon>
        <taxon>Pseudomonadota</taxon>
        <taxon>Alphaproteobacteria</taxon>
        <taxon>Rhodobacterales</taxon>
        <taxon>Roseobacteraceae</taxon>
        <taxon>Palleronia</taxon>
    </lineage>
</organism>
<proteinExistence type="predicted"/>
<keyword evidence="3" id="KW-0479">Metal-binding</keyword>
<dbReference type="PANTHER" id="PTHR42953:SF1">
    <property type="entry name" value="METAL-BINDING PROTEIN HI_0362-RELATED"/>
    <property type="match status" value="1"/>
</dbReference>
<evidence type="ECO:0000313" key="7">
    <source>
        <dbReference type="Proteomes" id="UP000295701"/>
    </source>
</evidence>
<dbReference type="PANTHER" id="PTHR42953">
    <property type="entry name" value="HIGH-AFFINITY ZINC UPTAKE SYSTEM PROTEIN ZNUA-RELATED"/>
    <property type="match status" value="1"/>
</dbReference>
<keyword evidence="2" id="KW-0813">Transport</keyword>
<dbReference type="GO" id="GO:0030001">
    <property type="term" value="P:metal ion transport"/>
    <property type="evidence" value="ECO:0007669"/>
    <property type="project" value="InterPro"/>
</dbReference>
<accession>A0A4R6AKJ6</accession>
<evidence type="ECO:0000256" key="1">
    <source>
        <dbReference type="ARBA" id="ARBA00004196"/>
    </source>
</evidence>
<evidence type="ECO:0000256" key="4">
    <source>
        <dbReference type="ARBA" id="ARBA00022729"/>
    </source>
</evidence>
<dbReference type="AlphaFoldDB" id="A0A4R6AKJ6"/>
<comment type="subcellular location">
    <subcellularLocation>
        <location evidence="1">Cell envelope</location>
    </subcellularLocation>
</comment>
<keyword evidence="4 5" id="KW-0732">Signal</keyword>
<name>A0A4R6AKJ6_9RHOB</name>
<dbReference type="GO" id="GO:0030313">
    <property type="term" value="C:cell envelope"/>
    <property type="evidence" value="ECO:0007669"/>
    <property type="project" value="UniProtKB-SubCell"/>
</dbReference>
<evidence type="ECO:0000313" key="6">
    <source>
        <dbReference type="EMBL" id="TDL83724.1"/>
    </source>
</evidence>
<dbReference type="Gene3D" id="3.40.50.1980">
    <property type="entry name" value="Nitrogenase molybdenum iron protein domain"/>
    <property type="match status" value="2"/>
</dbReference>
<dbReference type="GO" id="GO:0046872">
    <property type="term" value="F:metal ion binding"/>
    <property type="evidence" value="ECO:0007669"/>
    <property type="project" value="UniProtKB-KW"/>
</dbReference>
<dbReference type="Pfam" id="PF01297">
    <property type="entry name" value="ZnuA"/>
    <property type="match status" value="1"/>
</dbReference>
<comment type="caution">
    <text evidence="6">The sequence shown here is derived from an EMBL/GenBank/DDBJ whole genome shotgun (WGS) entry which is preliminary data.</text>
</comment>
<keyword evidence="7" id="KW-1185">Reference proteome</keyword>
<evidence type="ECO:0000256" key="3">
    <source>
        <dbReference type="ARBA" id="ARBA00022723"/>
    </source>
</evidence>
<feature type="signal peptide" evidence="5">
    <location>
        <begin position="1"/>
        <end position="20"/>
    </location>
</feature>
<dbReference type="SUPFAM" id="SSF53807">
    <property type="entry name" value="Helical backbone' metal receptor"/>
    <property type="match status" value="1"/>
</dbReference>
<reference evidence="6 7" key="1">
    <citation type="submission" date="2019-03" db="EMBL/GenBank/DDBJ databases">
        <title>Primorskyibacter sp. SS33 isolated from sediments.</title>
        <authorList>
            <person name="Xunke S."/>
        </authorList>
    </citation>
    <scope>NUCLEOTIDE SEQUENCE [LARGE SCALE GENOMIC DNA]</scope>
    <source>
        <strain evidence="6 7">SS33</strain>
    </source>
</reference>
<evidence type="ECO:0000256" key="2">
    <source>
        <dbReference type="ARBA" id="ARBA00022448"/>
    </source>
</evidence>
<dbReference type="EMBL" id="SNAA01000002">
    <property type="protein sequence ID" value="TDL83724.1"/>
    <property type="molecule type" value="Genomic_DNA"/>
</dbReference>
<dbReference type="OrthoDB" id="7346865at2"/>